<organism>
    <name type="scientific">Pediculus humanus subsp. corporis</name>
    <name type="common">Body louse</name>
    <dbReference type="NCBI Taxonomy" id="121224"/>
    <lineage>
        <taxon>Eukaryota</taxon>
        <taxon>Metazoa</taxon>
        <taxon>Ecdysozoa</taxon>
        <taxon>Arthropoda</taxon>
        <taxon>Hexapoda</taxon>
        <taxon>Insecta</taxon>
        <taxon>Pterygota</taxon>
        <taxon>Neoptera</taxon>
        <taxon>Paraneoptera</taxon>
        <taxon>Psocodea</taxon>
        <taxon>Troctomorpha</taxon>
        <taxon>Phthiraptera</taxon>
        <taxon>Anoplura</taxon>
        <taxon>Pediculidae</taxon>
        <taxon>Pediculus</taxon>
    </lineage>
</organism>
<dbReference type="HOGENOM" id="CLU_1612796_0_0_1"/>
<feature type="compositionally biased region" description="Low complexity" evidence="1">
    <location>
        <begin position="33"/>
        <end position="43"/>
    </location>
</feature>
<protein>
    <submittedName>
        <fullName evidence="2 3">Uncharacterized protein</fullName>
    </submittedName>
</protein>
<keyword evidence="4" id="KW-1185">Reference proteome</keyword>
<dbReference type="Proteomes" id="UP000009046">
    <property type="component" value="Unassembled WGS sequence"/>
</dbReference>
<reference evidence="2" key="1">
    <citation type="submission" date="2007-04" db="EMBL/GenBank/DDBJ databases">
        <title>Annotation of Pediculus humanus corporis strain USDA.</title>
        <authorList>
            <person name="Kirkness E."/>
            <person name="Hannick L."/>
            <person name="Hass B."/>
            <person name="Bruggner R."/>
            <person name="Lawson D."/>
            <person name="Bidwell S."/>
            <person name="Joardar V."/>
            <person name="Caler E."/>
            <person name="Walenz B."/>
            <person name="Inman J."/>
            <person name="Schobel S."/>
            <person name="Galinsky K."/>
            <person name="Amedeo P."/>
            <person name="Strausberg R."/>
        </authorList>
    </citation>
    <scope>NUCLEOTIDE SEQUENCE</scope>
    <source>
        <strain evidence="2">USDA</strain>
    </source>
</reference>
<accession>E0VF09</accession>
<dbReference type="EnsemblMetazoa" id="PHUM148280-RA">
    <property type="protein sequence ID" value="PHUM148280-PA"/>
    <property type="gene ID" value="PHUM148280"/>
</dbReference>
<dbReference type="OMA" id="KSAFHMK"/>
<sequence length="165" mass="18722">MGLNPRGRGRGRGGKNIFPNKNGRRGGMGGQGPMFRPGPHGMFYPPPMGFPPDPPFGAPYFPGPSNFNFGPPRPGFGKFPKKNFRRKTIQKNEAPAPEIDLTKPWVTDEIKSEETKKIELLETWRKSKDDNDWSSYKSQKQIVKDMYDKAKDEYLANHPEELNKS</sequence>
<proteinExistence type="predicted"/>
<evidence type="ECO:0000313" key="2">
    <source>
        <dbReference type="EMBL" id="EEB11983.1"/>
    </source>
</evidence>
<dbReference type="GeneID" id="8239511"/>
<dbReference type="AlphaFoldDB" id="E0VF09"/>
<dbReference type="KEGG" id="phu:Phum_PHUM148280"/>
<evidence type="ECO:0000313" key="3">
    <source>
        <dbReference type="EnsemblMetazoa" id="PHUM148280-PA"/>
    </source>
</evidence>
<dbReference type="CTD" id="8239511"/>
<dbReference type="EMBL" id="DS235100">
    <property type="protein sequence ID" value="EEB11983.1"/>
    <property type="molecule type" value="Genomic_DNA"/>
</dbReference>
<feature type="region of interest" description="Disordered" evidence="1">
    <location>
        <begin position="1"/>
        <end position="81"/>
    </location>
</feature>
<feature type="compositionally biased region" description="Pro residues" evidence="1">
    <location>
        <begin position="44"/>
        <end position="57"/>
    </location>
</feature>
<dbReference type="STRING" id="121224.E0VF09"/>
<dbReference type="EMBL" id="AAZO01001716">
    <property type="status" value="NOT_ANNOTATED_CDS"/>
    <property type="molecule type" value="Genomic_DNA"/>
</dbReference>
<name>E0VF09_PEDHC</name>
<gene>
    <name evidence="3" type="primary">8239511</name>
    <name evidence="2" type="ORF">Phum_PHUM148280</name>
</gene>
<dbReference type="InParanoid" id="E0VF09"/>
<reference evidence="3" key="3">
    <citation type="submission" date="2021-02" db="UniProtKB">
        <authorList>
            <consortium name="EnsemblMetazoa"/>
        </authorList>
    </citation>
    <scope>IDENTIFICATION</scope>
    <source>
        <strain evidence="3">USDA</strain>
    </source>
</reference>
<dbReference type="RefSeq" id="XP_002424721.1">
    <property type="nucleotide sequence ID" value="XM_002424676.1"/>
</dbReference>
<dbReference type="OrthoDB" id="273070at2759"/>
<evidence type="ECO:0000256" key="1">
    <source>
        <dbReference type="SAM" id="MobiDB-lite"/>
    </source>
</evidence>
<evidence type="ECO:0000313" key="4">
    <source>
        <dbReference type="Proteomes" id="UP000009046"/>
    </source>
</evidence>
<dbReference type="VEuPathDB" id="VectorBase:PHUM148280"/>
<feature type="compositionally biased region" description="Low complexity" evidence="1">
    <location>
        <begin position="58"/>
        <end position="78"/>
    </location>
</feature>
<reference evidence="2" key="2">
    <citation type="submission" date="2007-04" db="EMBL/GenBank/DDBJ databases">
        <title>The genome of the human body louse.</title>
        <authorList>
            <consortium name="The Human Body Louse Genome Consortium"/>
            <person name="Kirkness E."/>
            <person name="Walenz B."/>
            <person name="Hass B."/>
            <person name="Bruggner R."/>
            <person name="Strausberg R."/>
        </authorList>
    </citation>
    <scope>NUCLEOTIDE SEQUENCE</scope>
    <source>
        <strain evidence="2">USDA</strain>
    </source>
</reference>